<name>A0A194QGU5_PAPXU</name>
<sequence>MVAVESAHLTKNVKVTIYKMIVAISSTLLRASRTHMLVCECWGEGLIVWEVAQCYRRCLVLRRAKEEVTGWEISEPPLIDVCWTSDGQLYAIDKDANLYSVLSDGIGMVTHLEWSENLTGSDKPIFCSFGNGILIYGPDQRLRLLKKAESKWKVSWTYVMPEEVVRLVSNTSSDMAAVWTHSGRLYYITETDDKIELVLHVYRQRNIIKIQLIAPDNKYLATMNKTGEICIYEVLTGNLILSVSAPSEMASSSTVPIKGSNKKQRSKDNSNANYLCQQLLKKAESKWKVSWTYVMPEEVVRLVSNTSSDMAAVWTHSGRLYYITETDDKIELVLHVYRQRNIIKIQLMAPDNKYLATMNKTGEICIYEVLTGNLILRKSVEGNDISFQASPVEPLLILFGELGVNYGMGLFTFTPEAGLEQVGSMCLTHQIVSQIVFSPTGRQVTAVASSAGHIFVFQLSEQYKLTLVRYTELGRGLADSFLMKVGDSMRSFNLVLFSDKYAIGERIMCINADNGKDNKFAGKMQGPYAQLLPLAQPGCALAVPHLTNQLHVLRLSGEVSCTLLLSLHSGRAVPTLYLCA</sequence>
<dbReference type="AlphaFoldDB" id="A0A194QGU5"/>
<dbReference type="Gene3D" id="2.130.10.10">
    <property type="entry name" value="YVTN repeat-like/Quinoprotein amine dehydrogenase"/>
    <property type="match status" value="2"/>
</dbReference>
<organism evidence="1 2">
    <name type="scientific">Papilio xuthus</name>
    <name type="common">Asian swallowtail butterfly</name>
    <dbReference type="NCBI Taxonomy" id="66420"/>
    <lineage>
        <taxon>Eukaryota</taxon>
        <taxon>Metazoa</taxon>
        <taxon>Ecdysozoa</taxon>
        <taxon>Arthropoda</taxon>
        <taxon>Hexapoda</taxon>
        <taxon>Insecta</taxon>
        <taxon>Pterygota</taxon>
        <taxon>Neoptera</taxon>
        <taxon>Endopterygota</taxon>
        <taxon>Lepidoptera</taxon>
        <taxon>Glossata</taxon>
        <taxon>Ditrysia</taxon>
        <taxon>Papilionoidea</taxon>
        <taxon>Papilionidae</taxon>
        <taxon>Papilioninae</taxon>
        <taxon>Papilio</taxon>
    </lineage>
</organism>
<keyword evidence="2" id="KW-1185">Reference proteome</keyword>
<reference evidence="1 2" key="1">
    <citation type="journal article" date="2015" name="Nat. Commun.">
        <title>Outbred genome sequencing and CRISPR/Cas9 gene editing in butterflies.</title>
        <authorList>
            <person name="Li X."/>
            <person name="Fan D."/>
            <person name="Zhang W."/>
            <person name="Liu G."/>
            <person name="Zhang L."/>
            <person name="Zhao L."/>
            <person name="Fang X."/>
            <person name="Chen L."/>
            <person name="Dong Y."/>
            <person name="Chen Y."/>
            <person name="Ding Y."/>
            <person name="Zhao R."/>
            <person name="Feng M."/>
            <person name="Zhu Y."/>
            <person name="Feng Y."/>
            <person name="Jiang X."/>
            <person name="Zhu D."/>
            <person name="Xiang H."/>
            <person name="Feng X."/>
            <person name="Li S."/>
            <person name="Wang J."/>
            <person name="Zhang G."/>
            <person name="Kronforst M.R."/>
            <person name="Wang W."/>
        </authorList>
    </citation>
    <scope>NUCLEOTIDE SEQUENCE [LARGE SCALE GENOMIC DNA]</scope>
    <source>
        <strain evidence="1">Ya'a_city_454_Px</strain>
        <tissue evidence="1">Whole body</tissue>
    </source>
</reference>
<evidence type="ECO:0000313" key="2">
    <source>
        <dbReference type="Proteomes" id="UP000053268"/>
    </source>
</evidence>
<dbReference type="SUPFAM" id="SSF50978">
    <property type="entry name" value="WD40 repeat-like"/>
    <property type="match status" value="1"/>
</dbReference>
<evidence type="ECO:0000313" key="1">
    <source>
        <dbReference type="EMBL" id="KPJ04763.1"/>
    </source>
</evidence>
<gene>
    <name evidence="1" type="ORF">RR46_02460</name>
</gene>
<proteinExistence type="predicted"/>
<dbReference type="InterPro" id="IPR015943">
    <property type="entry name" value="WD40/YVTN_repeat-like_dom_sf"/>
</dbReference>
<dbReference type="InterPro" id="IPR036322">
    <property type="entry name" value="WD40_repeat_dom_sf"/>
</dbReference>
<evidence type="ECO:0008006" key="3">
    <source>
        <dbReference type="Google" id="ProtNLM"/>
    </source>
</evidence>
<dbReference type="EMBL" id="KQ458860">
    <property type="protein sequence ID" value="KPJ04763.1"/>
    <property type="molecule type" value="Genomic_DNA"/>
</dbReference>
<accession>A0A194QGU5</accession>
<protein>
    <recommendedName>
        <fullName evidence="3">WD repeat-containing protein 19</fullName>
    </recommendedName>
</protein>
<dbReference type="Proteomes" id="UP000053268">
    <property type="component" value="Unassembled WGS sequence"/>
</dbReference>